<dbReference type="OrthoDB" id="3666039at2"/>
<dbReference type="Proteomes" id="UP000282454">
    <property type="component" value="Unassembled WGS sequence"/>
</dbReference>
<name>A0A421AVT8_9PSEU</name>
<dbReference type="EMBL" id="RCDD01000008">
    <property type="protein sequence ID" value="RLK54195.1"/>
    <property type="molecule type" value="Genomic_DNA"/>
</dbReference>
<keyword evidence="2" id="KW-1185">Reference proteome</keyword>
<sequence>MSDIQIRLMAELRTLRKGRGVHSVDIGARLGPQLRQVCGVTDSDDPGRARHKVISWLRESVNRLQEDLRVAAVAGFALDDTYSRPHYTARLDLAGESLNRDTRTVRRRVDEAIDRIAELAVAEMTAVLGQEPAQWHLRALRVLLVVDGPETEAFETRTVVADGDALTELDFAVTLTATDVRPTQPPVTLLHGGTLLERTAESRDRSRLVLKLSRSLAREETHEFVVRRRVPPGHALRPHYVCLPEHRCDHFELKVHFAADWPRPTRVDRITQAFQNDIEDPDYAGTPAALDEAGDISVWFDRLVVNRAYGLRWWF</sequence>
<gene>
    <name evidence="1" type="ORF">CLV68_6198</name>
</gene>
<evidence type="ECO:0000313" key="2">
    <source>
        <dbReference type="Proteomes" id="UP000282454"/>
    </source>
</evidence>
<accession>A0A421AVT8</accession>
<dbReference type="AlphaFoldDB" id="A0A421AVT8"/>
<dbReference type="RefSeq" id="WP_121394474.1">
    <property type="nucleotide sequence ID" value="NZ_RCDD01000008.1"/>
</dbReference>
<comment type="caution">
    <text evidence="1">The sequence shown here is derived from an EMBL/GenBank/DDBJ whole genome shotgun (WGS) entry which is preliminary data.</text>
</comment>
<organism evidence="1 2">
    <name type="scientific">Actinokineospora cianjurensis</name>
    <dbReference type="NCBI Taxonomy" id="585224"/>
    <lineage>
        <taxon>Bacteria</taxon>
        <taxon>Bacillati</taxon>
        <taxon>Actinomycetota</taxon>
        <taxon>Actinomycetes</taxon>
        <taxon>Pseudonocardiales</taxon>
        <taxon>Pseudonocardiaceae</taxon>
        <taxon>Actinokineospora</taxon>
    </lineage>
</organism>
<reference evidence="1 2" key="1">
    <citation type="submission" date="2018-10" db="EMBL/GenBank/DDBJ databases">
        <title>Genomic Encyclopedia of Archaeal and Bacterial Type Strains, Phase II (KMG-II): from individual species to whole genera.</title>
        <authorList>
            <person name="Goeker M."/>
        </authorList>
    </citation>
    <scope>NUCLEOTIDE SEQUENCE [LARGE SCALE GENOMIC DNA]</scope>
    <source>
        <strain evidence="1 2">DSM 45657</strain>
    </source>
</reference>
<proteinExistence type="predicted"/>
<evidence type="ECO:0000313" key="1">
    <source>
        <dbReference type="EMBL" id="RLK54195.1"/>
    </source>
</evidence>
<protein>
    <submittedName>
        <fullName evidence="1">Uncharacterized protein</fullName>
    </submittedName>
</protein>